<evidence type="ECO:0000313" key="2">
    <source>
        <dbReference type="EMBL" id="QJR36304.1"/>
    </source>
</evidence>
<dbReference type="Proteomes" id="UP000500938">
    <property type="component" value="Chromosome"/>
</dbReference>
<feature type="transmembrane region" description="Helical" evidence="1">
    <location>
        <begin position="37"/>
        <end position="56"/>
    </location>
</feature>
<keyword evidence="1" id="KW-0812">Transmembrane</keyword>
<proteinExistence type="predicted"/>
<dbReference type="Gene3D" id="3.30.565.10">
    <property type="entry name" value="Histidine kinase-like ATPase, C-terminal domain"/>
    <property type="match status" value="1"/>
</dbReference>
<dbReference type="RefSeq" id="WP_171225737.1">
    <property type="nucleotide sequence ID" value="NZ_CP053085.1"/>
</dbReference>
<dbReference type="InterPro" id="IPR036890">
    <property type="entry name" value="HATPase_C_sf"/>
</dbReference>
<dbReference type="SUPFAM" id="SSF55874">
    <property type="entry name" value="ATPase domain of HSP90 chaperone/DNA topoisomerase II/histidine kinase"/>
    <property type="match status" value="1"/>
</dbReference>
<keyword evidence="1" id="KW-1133">Transmembrane helix</keyword>
<evidence type="ECO:0000313" key="3">
    <source>
        <dbReference type="Proteomes" id="UP000500938"/>
    </source>
</evidence>
<sequence>MTVGQRLFLALVPSLLAVALALGLAYYGQYARTAPELVVVGASILAIASLVVTWLNTRYLARRITRLAGPSAAGTRDTPDELDRIEQVVDQLGSALSVSKAESAKAQDAAGLRLHEHATLLSATVRSTLGQLDDVRLPLHILLEAKFGDLNENQEELLGAARDAADAMDEALRRLGKIADADRGALPVVRELVQVNDVIRAVLPLAHVAAERRGARVESSLEPALPRVSADRVRLAEALALFFESAAEHVSSERPLRIASARDGRTILISVSPRPDTTPALAGRLLEVQGGSLSMTNAAAEIRVG</sequence>
<dbReference type="EMBL" id="CP053085">
    <property type="protein sequence ID" value="QJR36304.1"/>
    <property type="molecule type" value="Genomic_DNA"/>
</dbReference>
<protein>
    <recommendedName>
        <fullName evidence="4">Histidine kinase domain-containing protein</fullName>
    </recommendedName>
</protein>
<gene>
    <name evidence="2" type="ORF">HKW67_12715</name>
</gene>
<name>A0A6M4IMQ3_9BACT</name>
<dbReference type="KEGG" id="ggr:HKW67_12715"/>
<evidence type="ECO:0008006" key="4">
    <source>
        <dbReference type="Google" id="ProtNLM"/>
    </source>
</evidence>
<dbReference type="AlphaFoldDB" id="A0A6M4IMQ3"/>
<keyword evidence="3" id="KW-1185">Reference proteome</keyword>
<accession>A0A6M4IMQ3</accession>
<evidence type="ECO:0000256" key="1">
    <source>
        <dbReference type="SAM" id="Phobius"/>
    </source>
</evidence>
<keyword evidence="1" id="KW-0472">Membrane</keyword>
<organism evidence="2 3">
    <name type="scientific">Gemmatimonas groenlandica</name>
    <dbReference type="NCBI Taxonomy" id="2732249"/>
    <lineage>
        <taxon>Bacteria</taxon>
        <taxon>Pseudomonadati</taxon>
        <taxon>Gemmatimonadota</taxon>
        <taxon>Gemmatimonadia</taxon>
        <taxon>Gemmatimonadales</taxon>
        <taxon>Gemmatimonadaceae</taxon>
        <taxon>Gemmatimonas</taxon>
    </lineage>
</organism>
<reference evidence="2 3" key="1">
    <citation type="submission" date="2020-05" db="EMBL/GenBank/DDBJ databases">
        <title>Complete genome sequence of Gemmatimonas greenlandica TET16.</title>
        <authorList>
            <person name="Zeng Y."/>
        </authorList>
    </citation>
    <scope>NUCLEOTIDE SEQUENCE [LARGE SCALE GENOMIC DNA]</scope>
    <source>
        <strain evidence="2 3">TET16</strain>
    </source>
</reference>